<feature type="domain" description="Inositolphosphotransferase Aur1/Ipt1" evidence="6">
    <location>
        <begin position="54"/>
        <end position="235"/>
    </location>
</feature>
<dbReference type="InterPro" id="IPR052185">
    <property type="entry name" value="IPC_Synthase-Related"/>
</dbReference>
<dbReference type="InterPro" id="IPR036938">
    <property type="entry name" value="PAP2/HPO_sf"/>
</dbReference>
<feature type="transmembrane region" description="Helical" evidence="5">
    <location>
        <begin position="12"/>
        <end position="34"/>
    </location>
</feature>
<comment type="subcellular location">
    <subcellularLocation>
        <location evidence="1">Membrane</location>
        <topology evidence="1">Multi-pass membrane protein</topology>
    </subcellularLocation>
</comment>
<dbReference type="RefSeq" id="WP_318596732.1">
    <property type="nucleotide sequence ID" value="NZ_JAWSTH010000017.1"/>
</dbReference>
<evidence type="ECO:0000256" key="2">
    <source>
        <dbReference type="ARBA" id="ARBA00022692"/>
    </source>
</evidence>
<dbReference type="PANTHER" id="PTHR31310">
    <property type="match status" value="1"/>
</dbReference>
<reference evidence="8" key="1">
    <citation type="submission" date="2023-07" db="EMBL/GenBank/DDBJ databases">
        <title>Conexibacter stalactiti sp. nov., isolated from stalactites in a lava cave and emended description of the genus Conexibacter.</title>
        <authorList>
            <person name="Lee S.D."/>
        </authorList>
    </citation>
    <scope>NUCLEOTIDE SEQUENCE [LARGE SCALE GENOMIC DNA]</scope>
    <source>
        <strain evidence="8">KCTC 39840</strain>
    </source>
</reference>
<dbReference type="Proteomes" id="UP001284601">
    <property type="component" value="Unassembled WGS sequence"/>
</dbReference>
<feature type="transmembrane region" description="Helical" evidence="5">
    <location>
        <begin position="198"/>
        <end position="216"/>
    </location>
</feature>
<comment type="caution">
    <text evidence="7">The sequence shown here is derived from an EMBL/GenBank/DDBJ whole genome shotgun (WGS) entry which is preliminary data.</text>
</comment>
<accession>A0ABU4HMD7</accession>
<evidence type="ECO:0000256" key="3">
    <source>
        <dbReference type="ARBA" id="ARBA00022989"/>
    </source>
</evidence>
<evidence type="ECO:0000256" key="1">
    <source>
        <dbReference type="ARBA" id="ARBA00004141"/>
    </source>
</evidence>
<organism evidence="7 8">
    <name type="scientific">Conexibacter stalactiti</name>
    <dbReference type="NCBI Taxonomy" id="1940611"/>
    <lineage>
        <taxon>Bacteria</taxon>
        <taxon>Bacillati</taxon>
        <taxon>Actinomycetota</taxon>
        <taxon>Thermoleophilia</taxon>
        <taxon>Solirubrobacterales</taxon>
        <taxon>Conexibacteraceae</taxon>
        <taxon>Conexibacter</taxon>
    </lineage>
</organism>
<keyword evidence="3 5" id="KW-1133">Transmembrane helix</keyword>
<dbReference type="Pfam" id="PF14378">
    <property type="entry name" value="PAP2_3"/>
    <property type="match status" value="1"/>
</dbReference>
<gene>
    <name evidence="7" type="ORF">R7226_08950</name>
</gene>
<sequence>MIRSLRNFEQRVLPHGVGDLLRQLLLFAVAYYGYQMVRGIADGKAAVAAWNATKIINLEHSLNVFIEPSIQSWASSTGWISDFAAWMYLNSHFVVTVGSLAFIYLFRNEAFYFVRNMFMIAMAFALVGYAMFPTAPPRLMPEWGFSDTVAAFTGVRVENEPVSALLNMYAAVPSMHCCFALMIGWPMARLVKPKPLKVAWFLYPFLVMFVVVATGNHYIFDAVLGAAVAGASALLSQQLLARWRPQAWSFGQARAEATA</sequence>
<evidence type="ECO:0000313" key="7">
    <source>
        <dbReference type="EMBL" id="MDW5594463.1"/>
    </source>
</evidence>
<dbReference type="CDD" id="cd03386">
    <property type="entry name" value="PAP2_Aur1_like"/>
    <property type="match status" value="1"/>
</dbReference>
<keyword evidence="8" id="KW-1185">Reference proteome</keyword>
<dbReference type="EMBL" id="JAWSTH010000017">
    <property type="protein sequence ID" value="MDW5594463.1"/>
    <property type="molecule type" value="Genomic_DNA"/>
</dbReference>
<feature type="transmembrane region" description="Helical" evidence="5">
    <location>
        <begin position="166"/>
        <end position="186"/>
    </location>
</feature>
<proteinExistence type="predicted"/>
<reference evidence="7 8" key="2">
    <citation type="submission" date="2023-10" db="EMBL/GenBank/DDBJ databases">
        <authorList>
            <person name="Han X.F."/>
        </authorList>
    </citation>
    <scope>NUCLEOTIDE SEQUENCE [LARGE SCALE GENOMIC DNA]</scope>
    <source>
        <strain evidence="7 8">KCTC 39840</strain>
    </source>
</reference>
<evidence type="ECO:0000259" key="6">
    <source>
        <dbReference type="Pfam" id="PF14378"/>
    </source>
</evidence>
<keyword evidence="2 5" id="KW-0812">Transmembrane</keyword>
<dbReference type="PANTHER" id="PTHR31310:SF7">
    <property type="entry name" value="PA-PHOSPHATASE RELATED-FAMILY PROTEIN DDB_G0268928"/>
    <property type="match status" value="1"/>
</dbReference>
<feature type="transmembrane region" description="Helical" evidence="5">
    <location>
        <begin position="113"/>
        <end position="132"/>
    </location>
</feature>
<evidence type="ECO:0000256" key="4">
    <source>
        <dbReference type="ARBA" id="ARBA00023136"/>
    </source>
</evidence>
<dbReference type="InterPro" id="IPR026841">
    <property type="entry name" value="Aur1/Ipt1"/>
</dbReference>
<dbReference type="SUPFAM" id="SSF48317">
    <property type="entry name" value="Acid phosphatase/Vanadium-dependent haloperoxidase"/>
    <property type="match status" value="1"/>
</dbReference>
<feature type="transmembrane region" description="Helical" evidence="5">
    <location>
        <begin position="85"/>
        <end position="106"/>
    </location>
</feature>
<protein>
    <submittedName>
        <fullName evidence="7">Phosphatase PAP2 family protein</fullName>
    </submittedName>
</protein>
<name>A0ABU4HMD7_9ACTN</name>
<evidence type="ECO:0000256" key="5">
    <source>
        <dbReference type="SAM" id="Phobius"/>
    </source>
</evidence>
<evidence type="ECO:0000313" key="8">
    <source>
        <dbReference type="Proteomes" id="UP001284601"/>
    </source>
</evidence>
<keyword evidence="4 5" id="KW-0472">Membrane</keyword>